<sequence length="61" mass="7144">MLEIAFILFILSIINCFQVAAGILAMHSGKSFWRWFWISLFLPLISMIILVTLWDENKARN</sequence>
<keyword evidence="1" id="KW-1133">Transmembrane helix</keyword>
<comment type="caution">
    <text evidence="2">The sequence shown here is derived from an EMBL/GenBank/DDBJ whole genome shotgun (WGS) entry which is preliminary data.</text>
</comment>
<organism evidence="2 3">
    <name type="scientific">Pedobacter hiemivivus</name>
    <dbReference type="NCBI Taxonomy" id="2530454"/>
    <lineage>
        <taxon>Bacteria</taxon>
        <taxon>Pseudomonadati</taxon>
        <taxon>Bacteroidota</taxon>
        <taxon>Sphingobacteriia</taxon>
        <taxon>Sphingobacteriales</taxon>
        <taxon>Sphingobacteriaceae</taxon>
        <taxon>Pedobacter</taxon>
    </lineage>
</organism>
<proteinExistence type="predicted"/>
<evidence type="ECO:0000313" key="2">
    <source>
        <dbReference type="EMBL" id="TKC62385.1"/>
    </source>
</evidence>
<feature type="transmembrane region" description="Helical" evidence="1">
    <location>
        <begin position="32"/>
        <end position="54"/>
    </location>
</feature>
<accession>A0A4U1GE87</accession>
<evidence type="ECO:0000313" key="3">
    <source>
        <dbReference type="Proteomes" id="UP000309594"/>
    </source>
</evidence>
<reference evidence="2 3" key="1">
    <citation type="submission" date="2019-04" db="EMBL/GenBank/DDBJ databases">
        <title>Pedobacter sp. RP-1-16 sp. nov., isolated from Arctic soil.</title>
        <authorList>
            <person name="Dahal R.H."/>
            <person name="Kim D.-U."/>
        </authorList>
    </citation>
    <scope>NUCLEOTIDE SEQUENCE [LARGE SCALE GENOMIC DNA]</scope>
    <source>
        <strain evidence="2 3">RP-1-16</strain>
    </source>
</reference>
<protein>
    <submittedName>
        <fullName evidence="2">Uncharacterized protein</fullName>
    </submittedName>
</protein>
<keyword evidence="1" id="KW-0812">Transmembrane</keyword>
<feature type="transmembrane region" description="Helical" evidence="1">
    <location>
        <begin position="6"/>
        <end position="25"/>
    </location>
</feature>
<dbReference type="EMBL" id="SWDX01000003">
    <property type="protein sequence ID" value="TKC62385.1"/>
    <property type="molecule type" value="Genomic_DNA"/>
</dbReference>
<dbReference type="AlphaFoldDB" id="A0A4U1GE87"/>
<keyword evidence="1" id="KW-0472">Membrane</keyword>
<dbReference type="Proteomes" id="UP000309594">
    <property type="component" value="Unassembled WGS sequence"/>
</dbReference>
<evidence type="ECO:0000256" key="1">
    <source>
        <dbReference type="SAM" id="Phobius"/>
    </source>
</evidence>
<name>A0A4U1GE87_9SPHI</name>
<gene>
    <name evidence="2" type="ORF">FBD94_09195</name>
</gene>